<sequence>MGNLKEMPHNSRDGGESGILLAKSAFGLSLAVTIKELMGLLRHYAFILLLVLINHIILADNRSRVHGRFACNCEPGQIPKASMFRRYEDEGERSGVSEAIFEVAEERGERRGASGD</sequence>
<organism evidence="2 3">
    <name type="scientific">Buddleja alternifolia</name>
    <dbReference type="NCBI Taxonomy" id="168488"/>
    <lineage>
        <taxon>Eukaryota</taxon>
        <taxon>Viridiplantae</taxon>
        <taxon>Streptophyta</taxon>
        <taxon>Embryophyta</taxon>
        <taxon>Tracheophyta</taxon>
        <taxon>Spermatophyta</taxon>
        <taxon>Magnoliopsida</taxon>
        <taxon>eudicotyledons</taxon>
        <taxon>Gunneridae</taxon>
        <taxon>Pentapetalae</taxon>
        <taxon>asterids</taxon>
        <taxon>lamiids</taxon>
        <taxon>Lamiales</taxon>
        <taxon>Scrophulariaceae</taxon>
        <taxon>Buddlejeae</taxon>
        <taxon>Buddleja</taxon>
    </lineage>
</organism>
<keyword evidence="1" id="KW-0812">Transmembrane</keyword>
<keyword evidence="3" id="KW-1185">Reference proteome</keyword>
<name>A0AAV6YIJ5_9LAMI</name>
<dbReference type="AlphaFoldDB" id="A0AAV6YIJ5"/>
<feature type="transmembrane region" description="Helical" evidence="1">
    <location>
        <begin position="41"/>
        <end position="59"/>
    </location>
</feature>
<keyword evidence="1" id="KW-0472">Membrane</keyword>
<gene>
    <name evidence="2" type="ORF">BUALT_Bualt01G0164600</name>
</gene>
<evidence type="ECO:0000313" key="3">
    <source>
        <dbReference type="Proteomes" id="UP000826271"/>
    </source>
</evidence>
<keyword evidence="1" id="KW-1133">Transmembrane helix</keyword>
<accession>A0AAV6YIJ5</accession>
<evidence type="ECO:0000313" key="2">
    <source>
        <dbReference type="EMBL" id="KAG8391215.1"/>
    </source>
</evidence>
<comment type="caution">
    <text evidence="2">The sequence shown here is derived from an EMBL/GenBank/DDBJ whole genome shotgun (WGS) entry which is preliminary data.</text>
</comment>
<protein>
    <submittedName>
        <fullName evidence="2">Uncharacterized protein</fullName>
    </submittedName>
</protein>
<reference evidence="2" key="1">
    <citation type="submission" date="2019-10" db="EMBL/GenBank/DDBJ databases">
        <authorList>
            <person name="Zhang R."/>
            <person name="Pan Y."/>
            <person name="Wang J."/>
            <person name="Ma R."/>
            <person name="Yu S."/>
        </authorList>
    </citation>
    <scope>NUCLEOTIDE SEQUENCE</scope>
    <source>
        <strain evidence="2">LA-IB0</strain>
        <tissue evidence="2">Leaf</tissue>
    </source>
</reference>
<evidence type="ECO:0000256" key="1">
    <source>
        <dbReference type="SAM" id="Phobius"/>
    </source>
</evidence>
<proteinExistence type="predicted"/>
<dbReference type="Proteomes" id="UP000826271">
    <property type="component" value="Unassembled WGS sequence"/>
</dbReference>
<dbReference type="EMBL" id="WHWC01000001">
    <property type="protein sequence ID" value="KAG8391215.1"/>
    <property type="molecule type" value="Genomic_DNA"/>
</dbReference>